<evidence type="ECO:0000313" key="7">
    <source>
        <dbReference type="EMBL" id="MPM93940.1"/>
    </source>
</evidence>
<keyword evidence="5" id="KW-0030">Aminoacyl-tRNA synthetase</keyword>
<dbReference type="SUPFAM" id="SSF48163">
    <property type="entry name" value="An anticodon-binding domain of class I aminoacyl-tRNA synthetases"/>
    <property type="match status" value="1"/>
</dbReference>
<dbReference type="AlphaFoldDB" id="A0A645DWP1"/>
<protein>
    <recommendedName>
        <fullName evidence="6">Aminoacyl-tRNA synthetase class I anticodon-binding domain-containing protein</fullName>
    </recommendedName>
</protein>
<dbReference type="EMBL" id="VSSQ01040643">
    <property type="protein sequence ID" value="MPM93940.1"/>
    <property type="molecule type" value="Genomic_DNA"/>
</dbReference>
<evidence type="ECO:0000256" key="2">
    <source>
        <dbReference type="ARBA" id="ARBA00022741"/>
    </source>
</evidence>
<evidence type="ECO:0000256" key="4">
    <source>
        <dbReference type="ARBA" id="ARBA00022917"/>
    </source>
</evidence>
<accession>A0A645DWP1</accession>
<gene>
    <name evidence="7" type="ORF">SDC9_141082</name>
</gene>
<evidence type="ECO:0000256" key="1">
    <source>
        <dbReference type="ARBA" id="ARBA00022598"/>
    </source>
</evidence>
<dbReference type="InterPro" id="IPR008925">
    <property type="entry name" value="aa_tRNA-synth_I_cd-bd_sf"/>
</dbReference>
<dbReference type="GO" id="GO:0006412">
    <property type="term" value="P:translation"/>
    <property type="evidence" value="ECO:0007669"/>
    <property type="project" value="UniProtKB-KW"/>
</dbReference>
<comment type="caution">
    <text evidence="7">The sequence shown here is derived from an EMBL/GenBank/DDBJ whole genome shotgun (WGS) entry which is preliminary data.</text>
</comment>
<dbReference type="GO" id="GO:0000049">
    <property type="term" value="F:tRNA binding"/>
    <property type="evidence" value="ECO:0007669"/>
    <property type="project" value="InterPro"/>
</dbReference>
<dbReference type="InterPro" id="IPR045462">
    <property type="entry name" value="aa-tRNA-synth_I_cd-bd"/>
</dbReference>
<dbReference type="GO" id="GO:0005524">
    <property type="term" value="F:ATP binding"/>
    <property type="evidence" value="ECO:0007669"/>
    <property type="project" value="UniProtKB-KW"/>
</dbReference>
<feature type="domain" description="Aminoacyl-tRNA synthetase class I anticodon-binding" evidence="6">
    <location>
        <begin position="144"/>
        <end position="196"/>
    </location>
</feature>
<keyword evidence="4" id="KW-0648">Protein biosynthesis</keyword>
<evidence type="ECO:0000256" key="5">
    <source>
        <dbReference type="ARBA" id="ARBA00023146"/>
    </source>
</evidence>
<name>A0A645DWP1_9ZZZZ</name>
<keyword evidence="2" id="KW-0547">Nucleotide-binding</keyword>
<evidence type="ECO:0000259" key="6">
    <source>
        <dbReference type="Pfam" id="PF19269"/>
    </source>
</evidence>
<proteinExistence type="predicted"/>
<dbReference type="InterPro" id="IPR020751">
    <property type="entry name" value="aa-tRNA-synth_I_codon-bd_sub2"/>
</dbReference>
<sequence length="199" mass="22966">MSGSGCLFDFDKLNDVSKNVISRMSAHDVYVLLTEWAKENDPDYYALLTRDSEYAESILSIGRGGAKPRKDLTTWADAKQYMNLFYDELFGIQDMIPEKYDKNDVMNALQKFILTYNYEDVQSAWFEKIKDISESLGYASDMKEYKQNPEAFKGNVGDISMFIRVAVTGKLNSPDMYEVMRILGYNTVINRIKKFIKIL</sequence>
<reference evidence="7" key="1">
    <citation type="submission" date="2019-08" db="EMBL/GenBank/DDBJ databases">
        <authorList>
            <person name="Kucharzyk K."/>
            <person name="Murdoch R.W."/>
            <person name="Higgins S."/>
            <person name="Loffler F."/>
        </authorList>
    </citation>
    <scope>NUCLEOTIDE SEQUENCE</scope>
</reference>
<keyword evidence="3" id="KW-0067">ATP-binding</keyword>
<evidence type="ECO:0000256" key="3">
    <source>
        <dbReference type="ARBA" id="ARBA00022840"/>
    </source>
</evidence>
<dbReference type="Gene3D" id="1.10.10.350">
    <property type="match status" value="1"/>
</dbReference>
<organism evidence="7">
    <name type="scientific">bioreactor metagenome</name>
    <dbReference type="NCBI Taxonomy" id="1076179"/>
    <lineage>
        <taxon>unclassified sequences</taxon>
        <taxon>metagenomes</taxon>
        <taxon>ecological metagenomes</taxon>
    </lineage>
</organism>
<keyword evidence="1" id="KW-0436">Ligase</keyword>
<dbReference type="Pfam" id="PF19269">
    <property type="entry name" value="Anticodon_2"/>
    <property type="match status" value="1"/>
</dbReference>
<dbReference type="GO" id="GO:0004812">
    <property type="term" value="F:aminoacyl-tRNA ligase activity"/>
    <property type="evidence" value="ECO:0007669"/>
    <property type="project" value="UniProtKB-KW"/>
</dbReference>